<dbReference type="EC" id="2.7.7.7" evidence="4"/>
<dbReference type="GO" id="GO:0005634">
    <property type="term" value="C:nucleus"/>
    <property type="evidence" value="ECO:0007669"/>
    <property type="project" value="UniProtKB-SubCell"/>
</dbReference>
<dbReference type="SUPFAM" id="SSF52113">
    <property type="entry name" value="BRCT domain"/>
    <property type="match status" value="1"/>
</dbReference>
<evidence type="ECO:0000256" key="11">
    <source>
        <dbReference type="ARBA" id="ARBA00022705"/>
    </source>
</evidence>
<dbReference type="EMBL" id="JAAIUW010000010">
    <property type="protein sequence ID" value="KAF7811035.1"/>
    <property type="molecule type" value="Genomic_DNA"/>
</dbReference>
<keyword evidence="15" id="KW-0238">DNA-binding</keyword>
<dbReference type="GO" id="GO:0006281">
    <property type="term" value="P:DNA repair"/>
    <property type="evidence" value="ECO:0007669"/>
    <property type="project" value="UniProtKB-KW"/>
</dbReference>
<feature type="compositionally biased region" description="Basic and acidic residues" evidence="20">
    <location>
        <begin position="239"/>
        <end position="250"/>
    </location>
</feature>
<feature type="domain" description="UmuC" evidence="22">
    <location>
        <begin position="342"/>
        <end position="523"/>
    </location>
</feature>
<comment type="similarity">
    <text evidence="3">Belongs to the DNA polymerase type-Y family.</text>
</comment>
<dbReference type="CDD" id="cd01701">
    <property type="entry name" value="PolY_Rev1"/>
    <property type="match status" value="1"/>
</dbReference>
<evidence type="ECO:0000256" key="20">
    <source>
        <dbReference type="SAM" id="MobiDB-lite"/>
    </source>
</evidence>
<dbReference type="GO" id="GO:0005737">
    <property type="term" value="C:cytoplasm"/>
    <property type="evidence" value="ECO:0007669"/>
    <property type="project" value="UniProtKB-SubCell"/>
</dbReference>
<evidence type="ECO:0000256" key="7">
    <source>
        <dbReference type="ARBA" id="ARBA00022490"/>
    </source>
</evidence>
<feature type="binding site" evidence="19">
    <location>
        <position position="443"/>
    </location>
    <ligand>
        <name>Mg(2+)</name>
        <dbReference type="ChEBI" id="CHEBI:18420"/>
        <label>1</label>
    </ligand>
</feature>
<dbReference type="OrthoDB" id="427711at2759"/>
<keyword evidence="14 19" id="KW-0460">Magnesium</keyword>
<dbReference type="InterPro" id="IPR036775">
    <property type="entry name" value="DNA_pol_Y-fam_lit_finger_sf"/>
</dbReference>
<dbReference type="CDD" id="cd17719">
    <property type="entry name" value="BRCT_Rev1"/>
    <property type="match status" value="1"/>
</dbReference>
<evidence type="ECO:0000256" key="1">
    <source>
        <dbReference type="ARBA" id="ARBA00004123"/>
    </source>
</evidence>
<sequence>MRMEWEEEVHSARHVNNLVHCSYMVEKNRKLHNQFDNEASTSSIGASSSGNPIFSGVSIFVDGFTVPSSQELRGYMLTYGGNFENYFSRHRVTHIICSNLPNSKVKNLRAFSAGLPVVKPTWILDSVAARKLLSWVPYQLDQLANNQPKLSAFFTPKNSKLLEDSSNNGLCRIVADIEDSSLRFDQSKDTHSSKADEMVEFKNQSSFESDDILENTDATAIEEPSSVRGNCIEVELAEGEERNVQRELEPSHQGSATSASSRCLDDQNSKERPSSVAMGPSKQCHSTLADPNFVENYFKSSRLHFIGTWRNRYRKRFPIMSTGVNSDSSDVNASDISGRKVVIHVDMDCFFVSVVIRNHPELLDKPVAVSHSNNSKGTAEISSANYPARSYGIKAGMFVRNAKALCPNLVIFPYNFEAYEEVADQFYSILHRRCNKVQAVSCDEAYLEVTVSEGEDPELLASLIREEIFETTRCTASAGIAENMLMARIATRTAKPNGQYHITPEMVDDHLCQLPISALPGIGYVLEEKLKKQNIHTCGELRIISKDSLQKDFGMKTGEMLWSYSRGIDNRLVGVIQESKSIGAEVNWGVRFNDMEDCEHFLIDLCKEVSLRLQGCGVQGRTFTLKIKKRRKDAEEPAKYMGCGDCENMSHSMKIPLATDCVDEIQRIVKRLFGLFHIDVKDIRGIGLQVSKLEGTDASKQGMEKNFLKSWLTSGSTSMRKKNCARVHGEQNLDDTLGQASRDSGGPSVQMDSKMLNDRASSDLISTPPPLCHLDLLKQYIKVKIERDIEEIYICFRLLKR</sequence>
<dbReference type="GO" id="GO:0017125">
    <property type="term" value="F:deoxycytidyl transferase activity"/>
    <property type="evidence" value="ECO:0007669"/>
    <property type="project" value="TreeGrafter"/>
</dbReference>
<evidence type="ECO:0000259" key="21">
    <source>
        <dbReference type="PROSITE" id="PS50172"/>
    </source>
</evidence>
<dbReference type="InterPro" id="IPR001126">
    <property type="entry name" value="UmuC"/>
</dbReference>
<dbReference type="Pfam" id="PF11799">
    <property type="entry name" value="IMS_C"/>
    <property type="match status" value="1"/>
</dbReference>
<dbReference type="GO" id="GO:0006260">
    <property type="term" value="P:DNA replication"/>
    <property type="evidence" value="ECO:0007669"/>
    <property type="project" value="UniProtKB-KW"/>
</dbReference>
<dbReference type="PANTHER" id="PTHR45990:SF1">
    <property type="entry name" value="DNA REPAIR PROTEIN REV1"/>
    <property type="match status" value="1"/>
</dbReference>
<keyword evidence="8" id="KW-0237">DNA synthesis</keyword>
<feature type="binding site" evidence="19">
    <location>
        <position position="444"/>
    </location>
    <ligand>
        <name>Mg(2+)</name>
        <dbReference type="ChEBI" id="CHEBI:18420"/>
        <label>1</label>
    </ligand>
</feature>
<evidence type="ECO:0000256" key="8">
    <source>
        <dbReference type="ARBA" id="ARBA00022634"/>
    </source>
</evidence>
<reference evidence="23" key="1">
    <citation type="submission" date="2020-09" db="EMBL/GenBank/DDBJ databases">
        <title>Genome-Enabled Discovery of Anthraquinone Biosynthesis in Senna tora.</title>
        <authorList>
            <person name="Kang S.-H."/>
            <person name="Pandey R.P."/>
            <person name="Lee C.-M."/>
            <person name="Sim J.-S."/>
            <person name="Jeong J.-T."/>
            <person name="Choi B.-S."/>
            <person name="Jung M."/>
            <person name="Ginzburg D."/>
            <person name="Zhao K."/>
            <person name="Won S.Y."/>
            <person name="Oh T.-J."/>
            <person name="Yu Y."/>
            <person name="Kim N.-H."/>
            <person name="Lee O.R."/>
            <person name="Lee T.-H."/>
            <person name="Bashyal P."/>
            <person name="Kim T.-S."/>
            <person name="Lee W.-H."/>
            <person name="Kawkins C."/>
            <person name="Kim C.-K."/>
            <person name="Kim J.S."/>
            <person name="Ahn B.O."/>
            <person name="Rhee S.Y."/>
            <person name="Sohng J.K."/>
        </authorList>
    </citation>
    <scope>NUCLEOTIDE SEQUENCE</scope>
    <source>
        <tissue evidence="23">Leaf</tissue>
    </source>
</reference>
<comment type="cofactor">
    <cofactor evidence="19">
        <name>Mg(2+)</name>
        <dbReference type="ChEBI" id="CHEBI:18420"/>
    </cofactor>
    <text evidence="19">Binds 2 magnesium ions.</text>
</comment>
<accession>A0A834SY20</accession>
<dbReference type="InterPro" id="IPR036420">
    <property type="entry name" value="BRCT_dom_sf"/>
</dbReference>
<dbReference type="Pfam" id="PF00533">
    <property type="entry name" value="BRCT"/>
    <property type="match status" value="1"/>
</dbReference>
<evidence type="ECO:0000256" key="10">
    <source>
        <dbReference type="ARBA" id="ARBA00022695"/>
    </source>
</evidence>
<dbReference type="GO" id="GO:0003684">
    <property type="term" value="F:damaged DNA binding"/>
    <property type="evidence" value="ECO:0007669"/>
    <property type="project" value="InterPro"/>
</dbReference>
<dbReference type="Gene3D" id="3.30.1490.100">
    <property type="entry name" value="DNA polymerase, Y-family, little finger domain"/>
    <property type="match status" value="1"/>
</dbReference>
<dbReference type="AlphaFoldDB" id="A0A834SY20"/>
<evidence type="ECO:0000256" key="2">
    <source>
        <dbReference type="ARBA" id="ARBA00004496"/>
    </source>
</evidence>
<dbReference type="GO" id="GO:0042276">
    <property type="term" value="P:error-prone translesion synthesis"/>
    <property type="evidence" value="ECO:0007669"/>
    <property type="project" value="InterPro"/>
</dbReference>
<dbReference type="FunFam" id="3.30.1490.100:FF:000001">
    <property type="entry name" value="DNA repair protein REV1"/>
    <property type="match status" value="1"/>
</dbReference>
<comment type="caution">
    <text evidence="23">The sequence shown here is derived from an EMBL/GenBank/DDBJ whole genome shotgun (WGS) entry which is preliminary data.</text>
</comment>
<feature type="compositionally biased region" description="Basic and acidic residues" evidence="20">
    <location>
        <begin position="263"/>
        <end position="273"/>
    </location>
</feature>
<keyword evidence="16" id="KW-0234">DNA repair</keyword>
<feature type="region of interest" description="Disordered" evidence="20">
    <location>
        <begin position="239"/>
        <end position="285"/>
    </location>
</feature>
<evidence type="ECO:0000256" key="13">
    <source>
        <dbReference type="ARBA" id="ARBA00022763"/>
    </source>
</evidence>
<dbReference type="NCBIfam" id="NF002677">
    <property type="entry name" value="PRK02406.1"/>
    <property type="match status" value="1"/>
</dbReference>
<dbReference type="PANTHER" id="PTHR45990">
    <property type="entry name" value="DNA REPAIR PROTEIN REV1"/>
    <property type="match status" value="1"/>
</dbReference>
<dbReference type="PROSITE" id="PS50172">
    <property type="entry name" value="BRCT"/>
    <property type="match status" value="1"/>
</dbReference>
<dbReference type="InterPro" id="IPR001357">
    <property type="entry name" value="BRCT_dom"/>
</dbReference>
<keyword evidence="11" id="KW-0235">DNA replication</keyword>
<dbReference type="SUPFAM" id="SSF56672">
    <property type="entry name" value="DNA/RNA polymerases"/>
    <property type="match status" value="1"/>
</dbReference>
<dbReference type="InterPro" id="IPR053848">
    <property type="entry name" value="IMS_HHH_1"/>
</dbReference>
<comment type="subcellular location">
    <subcellularLocation>
        <location evidence="2">Cytoplasm</location>
    </subcellularLocation>
    <subcellularLocation>
        <location evidence="1">Nucleus</location>
    </subcellularLocation>
</comment>
<evidence type="ECO:0000256" key="12">
    <source>
        <dbReference type="ARBA" id="ARBA00022723"/>
    </source>
</evidence>
<evidence type="ECO:0000256" key="19">
    <source>
        <dbReference type="PIRSR" id="PIRSR036573-2"/>
    </source>
</evidence>
<dbReference type="InterPro" id="IPR012112">
    <property type="entry name" value="REV1"/>
</dbReference>
<evidence type="ECO:0000256" key="9">
    <source>
        <dbReference type="ARBA" id="ARBA00022679"/>
    </source>
</evidence>
<dbReference type="Gene3D" id="3.30.70.270">
    <property type="match status" value="1"/>
</dbReference>
<keyword evidence="13" id="KW-0227">DNA damage</keyword>
<dbReference type="InterPro" id="IPR043128">
    <property type="entry name" value="Rev_trsase/Diguanyl_cyclase"/>
</dbReference>
<dbReference type="GO" id="GO:0003887">
    <property type="term" value="F:DNA-directed DNA polymerase activity"/>
    <property type="evidence" value="ECO:0007669"/>
    <property type="project" value="UniProtKB-KW"/>
</dbReference>
<evidence type="ECO:0000256" key="17">
    <source>
        <dbReference type="ARBA" id="ARBA00023242"/>
    </source>
</evidence>
<dbReference type="FunFam" id="3.40.1170.60:FF:000004">
    <property type="entry name" value="DNA repair protein REV1"/>
    <property type="match status" value="1"/>
</dbReference>
<dbReference type="SUPFAM" id="SSF100879">
    <property type="entry name" value="Lesion bypass DNA polymerase (Y-family), little finger domain"/>
    <property type="match status" value="1"/>
</dbReference>
<evidence type="ECO:0000256" key="16">
    <source>
        <dbReference type="ARBA" id="ARBA00023204"/>
    </source>
</evidence>
<dbReference type="FunFam" id="3.30.70.270:FF:000019">
    <property type="entry name" value="DNA repair protein REV1"/>
    <property type="match status" value="1"/>
</dbReference>
<dbReference type="Proteomes" id="UP000634136">
    <property type="component" value="Unassembled WGS sequence"/>
</dbReference>
<name>A0A834SY20_9FABA</name>
<evidence type="ECO:0000256" key="3">
    <source>
        <dbReference type="ARBA" id="ARBA00010945"/>
    </source>
</evidence>
<dbReference type="GO" id="GO:0046872">
    <property type="term" value="F:metal ion binding"/>
    <property type="evidence" value="ECO:0007669"/>
    <property type="project" value="UniProtKB-KW"/>
</dbReference>
<dbReference type="SMART" id="SM00292">
    <property type="entry name" value="BRCT"/>
    <property type="match status" value="1"/>
</dbReference>
<keyword evidence="24" id="KW-1185">Reference proteome</keyword>
<keyword evidence="7" id="KW-0963">Cytoplasm</keyword>
<dbReference type="FunFam" id="3.40.50.10190:FF:000011">
    <property type="entry name" value="DNA repair protein REV1"/>
    <property type="match status" value="1"/>
</dbReference>
<dbReference type="Gene3D" id="6.10.250.1490">
    <property type="match status" value="1"/>
</dbReference>
<dbReference type="InterPro" id="IPR022880">
    <property type="entry name" value="DNApol_IV"/>
</dbReference>
<dbReference type="HAMAP" id="MF_01113">
    <property type="entry name" value="DNApol_IV"/>
    <property type="match status" value="1"/>
</dbReference>
<evidence type="ECO:0000259" key="22">
    <source>
        <dbReference type="PROSITE" id="PS50173"/>
    </source>
</evidence>
<evidence type="ECO:0000313" key="24">
    <source>
        <dbReference type="Proteomes" id="UP000634136"/>
    </source>
</evidence>
<keyword evidence="12 19" id="KW-0479">Metal-binding</keyword>
<dbReference type="InterPro" id="IPR043502">
    <property type="entry name" value="DNA/RNA_pol_sf"/>
</dbReference>
<evidence type="ECO:0000256" key="5">
    <source>
        <dbReference type="ARBA" id="ARBA00016178"/>
    </source>
</evidence>
<feature type="domain" description="BRCT" evidence="21">
    <location>
        <begin position="49"/>
        <end position="140"/>
    </location>
</feature>
<dbReference type="Gene3D" id="1.10.150.20">
    <property type="entry name" value="5' to 3' exonuclease, C-terminal subdomain"/>
    <property type="match status" value="1"/>
</dbReference>
<protein>
    <recommendedName>
        <fullName evidence="5">DNA polymerase kappa</fullName>
        <ecNumber evidence="4">2.7.7.7</ecNumber>
    </recommendedName>
    <alternativeName>
        <fullName evidence="6">DNA repair protein REV1</fullName>
    </alternativeName>
</protein>
<dbReference type="Gene3D" id="3.40.50.10190">
    <property type="entry name" value="BRCT domain"/>
    <property type="match status" value="1"/>
</dbReference>
<evidence type="ECO:0000256" key="6">
    <source>
        <dbReference type="ARBA" id="ARBA00020399"/>
    </source>
</evidence>
<keyword evidence="10" id="KW-0548">Nucleotidyltransferase</keyword>
<dbReference type="Gene3D" id="3.40.1170.60">
    <property type="match status" value="1"/>
</dbReference>
<dbReference type="PIRSF" id="PIRSF036573">
    <property type="entry name" value="REV1"/>
    <property type="match status" value="1"/>
</dbReference>
<evidence type="ECO:0000256" key="14">
    <source>
        <dbReference type="ARBA" id="ARBA00022842"/>
    </source>
</evidence>
<dbReference type="Pfam" id="PF00817">
    <property type="entry name" value="IMS"/>
    <property type="match status" value="1"/>
</dbReference>
<dbReference type="InterPro" id="IPR017961">
    <property type="entry name" value="DNA_pol_Y-fam_little_finger"/>
</dbReference>
<evidence type="ECO:0000256" key="18">
    <source>
        <dbReference type="ARBA" id="ARBA00049244"/>
    </source>
</evidence>
<evidence type="ECO:0000256" key="4">
    <source>
        <dbReference type="ARBA" id="ARBA00012417"/>
    </source>
</evidence>
<dbReference type="GO" id="GO:0070987">
    <property type="term" value="P:error-free translesion synthesis"/>
    <property type="evidence" value="ECO:0007669"/>
    <property type="project" value="TreeGrafter"/>
</dbReference>
<feature type="compositionally biased region" description="Polar residues" evidence="20">
    <location>
        <begin position="252"/>
        <end position="261"/>
    </location>
</feature>
<evidence type="ECO:0000256" key="15">
    <source>
        <dbReference type="ARBA" id="ARBA00023125"/>
    </source>
</evidence>
<comment type="catalytic activity">
    <reaction evidence="18">
        <text>DNA(n) + a 2'-deoxyribonucleoside 5'-triphosphate = DNA(n+1) + diphosphate</text>
        <dbReference type="Rhea" id="RHEA:22508"/>
        <dbReference type="Rhea" id="RHEA-COMP:17339"/>
        <dbReference type="Rhea" id="RHEA-COMP:17340"/>
        <dbReference type="ChEBI" id="CHEBI:33019"/>
        <dbReference type="ChEBI" id="CHEBI:61560"/>
        <dbReference type="ChEBI" id="CHEBI:173112"/>
        <dbReference type="EC" id="2.7.7.7"/>
    </reaction>
</comment>
<proteinExistence type="inferred from homology"/>
<dbReference type="Pfam" id="PF21999">
    <property type="entry name" value="IMS_HHH_1"/>
    <property type="match status" value="1"/>
</dbReference>
<keyword evidence="9" id="KW-0808">Transferase</keyword>
<feature type="binding site" evidence="19">
    <location>
        <position position="346"/>
    </location>
    <ligand>
        <name>Mg(2+)</name>
        <dbReference type="ChEBI" id="CHEBI:18420"/>
        <label>1</label>
    </ligand>
</feature>
<gene>
    <name evidence="23" type="ORF">G2W53_032011</name>
</gene>
<evidence type="ECO:0000313" key="23">
    <source>
        <dbReference type="EMBL" id="KAF7811035.1"/>
    </source>
</evidence>
<organism evidence="23 24">
    <name type="scientific">Senna tora</name>
    <dbReference type="NCBI Taxonomy" id="362788"/>
    <lineage>
        <taxon>Eukaryota</taxon>
        <taxon>Viridiplantae</taxon>
        <taxon>Streptophyta</taxon>
        <taxon>Embryophyta</taxon>
        <taxon>Tracheophyta</taxon>
        <taxon>Spermatophyta</taxon>
        <taxon>Magnoliopsida</taxon>
        <taxon>eudicotyledons</taxon>
        <taxon>Gunneridae</taxon>
        <taxon>Pentapetalae</taxon>
        <taxon>rosids</taxon>
        <taxon>fabids</taxon>
        <taxon>Fabales</taxon>
        <taxon>Fabaceae</taxon>
        <taxon>Caesalpinioideae</taxon>
        <taxon>Cassia clade</taxon>
        <taxon>Senna</taxon>
    </lineage>
</organism>
<keyword evidence="17" id="KW-0539">Nucleus</keyword>
<dbReference type="PROSITE" id="PS50173">
    <property type="entry name" value="UMUC"/>
    <property type="match status" value="1"/>
</dbReference>